<dbReference type="CDD" id="cd00201">
    <property type="entry name" value="WW"/>
    <property type="match status" value="1"/>
</dbReference>
<reference evidence="2" key="3">
    <citation type="submission" date="2015-02" db="UniProtKB">
        <authorList>
            <consortium name="EnsemblProtists"/>
        </authorList>
    </citation>
    <scope>IDENTIFICATION</scope>
    <source>
        <strain evidence="2">DAOM BR144</strain>
    </source>
</reference>
<dbReference type="InterPro" id="IPR001202">
    <property type="entry name" value="WW_dom"/>
</dbReference>
<dbReference type="Pfam" id="PF00397">
    <property type="entry name" value="WW"/>
    <property type="match status" value="1"/>
</dbReference>
<dbReference type="EnsemblProtists" id="PYU1_T012095">
    <property type="protein sequence ID" value="PYU1_T012095"/>
    <property type="gene ID" value="PYU1_G012069"/>
</dbReference>
<proteinExistence type="predicted"/>
<dbReference type="Gene3D" id="2.20.70.10">
    <property type="match status" value="1"/>
</dbReference>
<dbReference type="EMBL" id="GL376621">
    <property type="status" value="NOT_ANNOTATED_CDS"/>
    <property type="molecule type" value="Genomic_DNA"/>
</dbReference>
<dbReference type="eggNOG" id="KOG0160">
    <property type="taxonomic scope" value="Eukaryota"/>
</dbReference>
<reference evidence="3" key="2">
    <citation type="submission" date="2010-04" db="EMBL/GenBank/DDBJ databases">
        <authorList>
            <person name="Buell R."/>
            <person name="Hamilton J."/>
            <person name="Hostetler J."/>
        </authorList>
    </citation>
    <scope>NUCLEOTIDE SEQUENCE [LARGE SCALE GENOMIC DNA]</scope>
    <source>
        <strain evidence="3">DAOM:BR144</strain>
    </source>
</reference>
<sequence length="96" mass="10281">MSSLKGRLSAVKGKYYGDGMADQLGRPGTGGGANEAFNLDAMPEAPLPPGWEARLSRSKGKVYFCNPSLKLTQWDRPTVESLKAKKQAAAAAQRAR</sequence>
<evidence type="ECO:0000313" key="2">
    <source>
        <dbReference type="EnsemblProtists" id="PYU1_T012095"/>
    </source>
</evidence>
<dbReference type="STRING" id="431595.K3X4E6"/>
<dbReference type="SUPFAM" id="SSF51045">
    <property type="entry name" value="WW domain"/>
    <property type="match status" value="1"/>
</dbReference>
<dbReference type="InParanoid" id="K3X4E6"/>
<reference evidence="3" key="1">
    <citation type="journal article" date="2010" name="Genome Biol.">
        <title>Genome sequence of the necrotrophic plant pathogen Pythium ultimum reveals original pathogenicity mechanisms and effector repertoire.</title>
        <authorList>
            <person name="Levesque C.A."/>
            <person name="Brouwer H."/>
            <person name="Cano L."/>
            <person name="Hamilton J.P."/>
            <person name="Holt C."/>
            <person name="Huitema E."/>
            <person name="Raffaele S."/>
            <person name="Robideau G.P."/>
            <person name="Thines M."/>
            <person name="Win J."/>
            <person name="Zerillo M.M."/>
            <person name="Beakes G.W."/>
            <person name="Boore J.L."/>
            <person name="Busam D."/>
            <person name="Dumas B."/>
            <person name="Ferriera S."/>
            <person name="Fuerstenberg S.I."/>
            <person name="Gachon C.M."/>
            <person name="Gaulin E."/>
            <person name="Govers F."/>
            <person name="Grenville-Briggs L."/>
            <person name="Horner N."/>
            <person name="Hostetler J."/>
            <person name="Jiang R.H."/>
            <person name="Johnson J."/>
            <person name="Krajaejun T."/>
            <person name="Lin H."/>
            <person name="Meijer H.J."/>
            <person name="Moore B."/>
            <person name="Morris P."/>
            <person name="Phuntmart V."/>
            <person name="Puiu D."/>
            <person name="Shetty J."/>
            <person name="Stajich J.E."/>
            <person name="Tripathy S."/>
            <person name="Wawra S."/>
            <person name="van West P."/>
            <person name="Whitty B.R."/>
            <person name="Coutinho P.M."/>
            <person name="Henrissat B."/>
            <person name="Martin F."/>
            <person name="Thomas P.D."/>
            <person name="Tyler B.M."/>
            <person name="De Vries R.P."/>
            <person name="Kamoun S."/>
            <person name="Yandell M."/>
            <person name="Tisserat N."/>
            <person name="Buell C.R."/>
        </authorList>
    </citation>
    <scope>NUCLEOTIDE SEQUENCE</scope>
    <source>
        <strain evidence="3">DAOM:BR144</strain>
    </source>
</reference>
<dbReference type="AlphaFoldDB" id="K3X4E6"/>
<dbReference type="Proteomes" id="UP000019132">
    <property type="component" value="Unassembled WGS sequence"/>
</dbReference>
<accession>K3X4E6</accession>
<evidence type="ECO:0000259" key="1">
    <source>
        <dbReference type="PROSITE" id="PS50020"/>
    </source>
</evidence>
<feature type="domain" description="WW" evidence="1">
    <location>
        <begin position="45"/>
        <end position="79"/>
    </location>
</feature>
<evidence type="ECO:0000313" key="3">
    <source>
        <dbReference type="Proteomes" id="UP000019132"/>
    </source>
</evidence>
<dbReference type="PROSITE" id="PS01159">
    <property type="entry name" value="WW_DOMAIN_1"/>
    <property type="match status" value="1"/>
</dbReference>
<protein>
    <recommendedName>
        <fullName evidence="1">WW domain-containing protein</fullName>
    </recommendedName>
</protein>
<dbReference type="VEuPathDB" id="FungiDB:PYU1_G012069"/>
<dbReference type="PROSITE" id="PS50020">
    <property type="entry name" value="WW_DOMAIN_2"/>
    <property type="match status" value="1"/>
</dbReference>
<dbReference type="SMART" id="SM00456">
    <property type="entry name" value="WW"/>
    <property type="match status" value="1"/>
</dbReference>
<organism evidence="2 3">
    <name type="scientific">Globisporangium ultimum (strain ATCC 200006 / CBS 805.95 / DAOM BR144)</name>
    <name type="common">Pythium ultimum</name>
    <dbReference type="NCBI Taxonomy" id="431595"/>
    <lineage>
        <taxon>Eukaryota</taxon>
        <taxon>Sar</taxon>
        <taxon>Stramenopiles</taxon>
        <taxon>Oomycota</taxon>
        <taxon>Peronosporomycetes</taxon>
        <taxon>Pythiales</taxon>
        <taxon>Pythiaceae</taxon>
        <taxon>Globisporangium</taxon>
    </lineage>
</organism>
<keyword evidence="3" id="KW-1185">Reference proteome</keyword>
<dbReference type="HOGENOM" id="CLU_2366029_0_0_1"/>
<dbReference type="InterPro" id="IPR036020">
    <property type="entry name" value="WW_dom_sf"/>
</dbReference>
<name>K3X4E6_GLOUD</name>